<sequence>YDLSAYAGYDSLSFFASVADDPFTEASPNDPLWIDGAARGVLEASMRQAHRRGEADLPSAALYLLSPSSYRERKASRALRISYPPDGAVFPANLCEIRVDWDDAVNDLWQVTVGLADTTVTWMAVTNQRQWWFPPDVWAQVRRLATEREAWIQVKGVQSTSAPPVVQASHKVAFRVSVWPADNSIVYRMVVPPFNKRKTPSTYSRDLRSFEVSPFLLARDNYCYNCHTFSSKTGDTGMLSIQVRFMSPGSKLPVYLGLYDIEAQRGWK</sequence>
<proteinExistence type="predicted"/>
<gene>
    <name evidence="1" type="ORF">METZ01_LOCUS426431</name>
</gene>
<reference evidence="1" key="1">
    <citation type="submission" date="2018-05" db="EMBL/GenBank/DDBJ databases">
        <authorList>
            <person name="Lanie J.A."/>
            <person name="Ng W.-L."/>
            <person name="Kazmierczak K.M."/>
            <person name="Andrzejewski T.M."/>
            <person name="Davidsen T.M."/>
            <person name="Wayne K.J."/>
            <person name="Tettelin H."/>
            <person name="Glass J.I."/>
            <person name="Rusch D."/>
            <person name="Podicherti R."/>
            <person name="Tsui H.-C.T."/>
            <person name="Winkler M.E."/>
        </authorList>
    </citation>
    <scope>NUCLEOTIDE SEQUENCE</scope>
</reference>
<dbReference type="EMBL" id="UINC01169839">
    <property type="protein sequence ID" value="SVD73577.1"/>
    <property type="molecule type" value="Genomic_DNA"/>
</dbReference>
<evidence type="ECO:0000313" key="1">
    <source>
        <dbReference type="EMBL" id="SVD73577.1"/>
    </source>
</evidence>
<protein>
    <submittedName>
        <fullName evidence="1">Uncharacterized protein</fullName>
    </submittedName>
</protein>
<organism evidence="1">
    <name type="scientific">marine metagenome</name>
    <dbReference type="NCBI Taxonomy" id="408172"/>
    <lineage>
        <taxon>unclassified sequences</taxon>
        <taxon>metagenomes</taxon>
        <taxon>ecological metagenomes</taxon>
    </lineage>
</organism>
<dbReference type="AlphaFoldDB" id="A0A382XR16"/>
<feature type="non-terminal residue" evidence="1">
    <location>
        <position position="268"/>
    </location>
</feature>
<name>A0A382XR16_9ZZZZ</name>
<accession>A0A382XR16</accession>
<feature type="non-terminal residue" evidence="1">
    <location>
        <position position="1"/>
    </location>
</feature>